<accession>A0ACB8AUQ3</accession>
<keyword evidence="2" id="KW-1185">Reference proteome</keyword>
<evidence type="ECO:0000313" key="1">
    <source>
        <dbReference type="EMBL" id="KAH7917156.1"/>
    </source>
</evidence>
<dbReference type="EMBL" id="MU267227">
    <property type="protein sequence ID" value="KAH7917156.1"/>
    <property type="molecule type" value="Genomic_DNA"/>
</dbReference>
<protein>
    <submittedName>
        <fullName evidence="1">Uncharacterized protein</fullName>
    </submittedName>
</protein>
<gene>
    <name evidence="1" type="ORF">BV22DRAFT_1135644</name>
</gene>
<comment type="caution">
    <text evidence="1">The sequence shown here is derived from an EMBL/GenBank/DDBJ whole genome shotgun (WGS) entry which is preliminary data.</text>
</comment>
<dbReference type="Proteomes" id="UP000790709">
    <property type="component" value="Unassembled WGS sequence"/>
</dbReference>
<organism evidence="1 2">
    <name type="scientific">Leucogyrophana mollusca</name>
    <dbReference type="NCBI Taxonomy" id="85980"/>
    <lineage>
        <taxon>Eukaryota</taxon>
        <taxon>Fungi</taxon>
        <taxon>Dikarya</taxon>
        <taxon>Basidiomycota</taxon>
        <taxon>Agaricomycotina</taxon>
        <taxon>Agaricomycetes</taxon>
        <taxon>Agaricomycetidae</taxon>
        <taxon>Boletales</taxon>
        <taxon>Boletales incertae sedis</taxon>
        <taxon>Leucogyrophana</taxon>
    </lineage>
</organism>
<reference evidence="1" key="1">
    <citation type="journal article" date="2021" name="New Phytol.">
        <title>Evolutionary innovations through gain and loss of genes in the ectomycorrhizal Boletales.</title>
        <authorList>
            <person name="Wu G."/>
            <person name="Miyauchi S."/>
            <person name="Morin E."/>
            <person name="Kuo A."/>
            <person name="Drula E."/>
            <person name="Varga T."/>
            <person name="Kohler A."/>
            <person name="Feng B."/>
            <person name="Cao Y."/>
            <person name="Lipzen A."/>
            <person name="Daum C."/>
            <person name="Hundley H."/>
            <person name="Pangilinan J."/>
            <person name="Johnson J."/>
            <person name="Barry K."/>
            <person name="LaButti K."/>
            <person name="Ng V."/>
            <person name="Ahrendt S."/>
            <person name="Min B."/>
            <person name="Choi I.G."/>
            <person name="Park H."/>
            <person name="Plett J.M."/>
            <person name="Magnuson J."/>
            <person name="Spatafora J.W."/>
            <person name="Nagy L.G."/>
            <person name="Henrissat B."/>
            <person name="Grigoriev I.V."/>
            <person name="Yang Z.L."/>
            <person name="Xu J."/>
            <person name="Martin F.M."/>
        </authorList>
    </citation>
    <scope>NUCLEOTIDE SEQUENCE</scope>
    <source>
        <strain evidence="1">KUC20120723A-06</strain>
    </source>
</reference>
<name>A0ACB8AUQ3_9AGAM</name>
<sequence>MSSQSQPPAQPQRMTTRAKNAHQHPGLVDKEPVAKRRTKAEMEADRKAKEAATQAKEVATQAKADTMAVVHKRIAELEGQLAVKQANEQVDAPKPRQPQPHPKKAPGTKAVGGEDTARGSGKKGKGGEGDETKPTGSASNIGNVPASKDVVAPAPVKGKKVMKTSVRDAISAVNTPATAISDNNGMPRDGNGNLTQTTSAKFDLSGRVKDWASVVSATGLKPNSKHSRTPSSTSLPSALSAVSSTLSKGTTTSSVRGCYPFRVTAHIFIHTYYK</sequence>
<evidence type="ECO:0000313" key="2">
    <source>
        <dbReference type="Proteomes" id="UP000790709"/>
    </source>
</evidence>
<proteinExistence type="predicted"/>